<dbReference type="GO" id="GO:0003735">
    <property type="term" value="F:structural constituent of ribosome"/>
    <property type="evidence" value="ECO:0007669"/>
    <property type="project" value="InterPro"/>
</dbReference>
<evidence type="ECO:0000256" key="7">
    <source>
        <dbReference type="HAMAP-Rule" id="MF_00503"/>
    </source>
</evidence>
<dbReference type="GO" id="GO:0019843">
    <property type="term" value="F:rRNA binding"/>
    <property type="evidence" value="ECO:0007669"/>
    <property type="project" value="UniProtKB-UniRule"/>
</dbReference>
<accession>A0A9D0ZL81</accession>
<dbReference type="SUPFAM" id="SSF55653">
    <property type="entry name" value="Ribosomal protein L9 C-domain"/>
    <property type="match status" value="1"/>
</dbReference>
<dbReference type="InterPro" id="IPR020070">
    <property type="entry name" value="Ribosomal_bL9_N"/>
</dbReference>
<reference evidence="9" key="2">
    <citation type="journal article" date="2021" name="PeerJ">
        <title>Extensive microbial diversity within the chicken gut microbiome revealed by metagenomics and culture.</title>
        <authorList>
            <person name="Gilroy R."/>
            <person name="Ravi A."/>
            <person name="Getino M."/>
            <person name="Pursley I."/>
            <person name="Horton D.L."/>
            <person name="Alikhan N.F."/>
            <person name="Baker D."/>
            <person name="Gharbi K."/>
            <person name="Hall N."/>
            <person name="Watson M."/>
            <person name="Adriaenssens E.M."/>
            <person name="Foster-Nyarko E."/>
            <person name="Jarju S."/>
            <person name="Secka A."/>
            <person name="Antonio M."/>
            <person name="Oren A."/>
            <person name="Chaudhuri R.R."/>
            <person name="La Ragione R."/>
            <person name="Hildebrand F."/>
            <person name="Pallen M.J."/>
        </authorList>
    </citation>
    <scope>NUCLEOTIDE SEQUENCE</scope>
    <source>
        <strain evidence="9">ChiSjej1B19-3389</strain>
    </source>
</reference>
<dbReference type="InterPro" id="IPR009027">
    <property type="entry name" value="Ribosomal_bL9/RNase_H1_N"/>
</dbReference>
<keyword evidence="3 7" id="KW-0694">RNA-binding</keyword>
<organism evidence="9 10">
    <name type="scientific">Candidatus Scatavimonas merdigallinarum</name>
    <dbReference type="NCBI Taxonomy" id="2840914"/>
    <lineage>
        <taxon>Bacteria</taxon>
        <taxon>Bacillati</taxon>
        <taxon>Bacillota</taxon>
        <taxon>Clostridia</taxon>
        <taxon>Eubacteriales</taxon>
        <taxon>Oscillospiraceae</taxon>
        <taxon>Oscillospiraceae incertae sedis</taxon>
        <taxon>Candidatus Scatavimonas</taxon>
    </lineage>
</organism>
<dbReference type="GO" id="GO:0006412">
    <property type="term" value="P:translation"/>
    <property type="evidence" value="ECO:0007669"/>
    <property type="project" value="UniProtKB-UniRule"/>
</dbReference>
<evidence type="ECO:0000313" key="9">
    <source>
        <dbReference type="EMBL" id="HIQ81389.1"/>
    </source>
</evidence>
<protein>
    <recommendedName>
        <fullName evidence="6 7">Large ribosomal subunit protein bL9</fullName>
    </recommendedName>
</protein>
<dbReference type="GO" id="GO:0005840">
    <property type="term" value="C:ribosome"/>
    <property type="evidence" value="ECO:0007669"/>
    <property type="project" value="UniProtKB-KW"/>
</dbReference>
<proteinExistence type="inferred from homology"/>
<dbReference type="InterPro" id="IPR036791">
    <property type="entry name" value="Ribosomal_bL9_C_sf"/>
</dbReference>
<dbReference type="PANTHER" id="PTHR21368">
    <property type="entry name" value="50S RIBOSOMAL PROTEIN L9"/>
    <property type="match status" value="1"/>
</dbReference>
<dbReference type="GO" id="GO:1990904">
    <property type="term" value="C:ribonucleoprotein complex"/>
    <property type="evidence" value="ECO:0007669"/>
    <property type="project" value="UniProtKB-KW"/>
</dbReference>
<dbReference type="InterPro" id="IPR020069">
    <property type="entry name" value="Ribosomal_bL9_C"/>
</dbReference>
<sequence>MKVVLLQDVKGSGKKGELVNVSDGYARNFLLPKKLAKEANAQVLNELKNAEKAKQYKIDMEKAAANQMQEKLNGQTVKVYAKAGQAGKLFGSVTAKEISEEIQKQYGVQVDKRKITLDGDIKTFGTFPCTIKLYTAIAATVHVVVAEQEQ</sequence>
<dbReference type="Gene3D" id="3.10.430.100">
    <property type="entry name" value="Ribosomal protein L9, C-terminal domain"/>
    <property type="match status" value="1"/>
</dbReference>
<name>A0A9D0ZL81_9FIRM</name>
<gene>
    <name evidence="7" type="primary">rplI</name>
    <name evidence="9" type="ORF">IAD32_08955</name>
</gene>
<evidence type="ECO:0000256" key="5">
    <source>
        <dbReference type="ARBA" id="ARBA00023274"/>
    </source>
</evidence>
<dbReference type="PROSITE" id="PS00651">
    <property type="entry name" value="RIBOSOMAL_L9"/>
    <property type="match status" value="1"/>
</dbReference>
<dbReference type="Pfam" id="PF01281">
    <property type="entry name" value="Ribosomal_L9_N"/>
    <property type="match status" value="1"/>
</dbReference>
<evidence type="ECO:0000256" key="2">
    <source>
        <dbReference type="ARBA" id="ARBA00022730"/>
    </source>
</evidence>
<evidence type="ECO:0000256" key="6">
    <source>
        <dbReference type="ARBA" id="ARBA00035292"/>
    </source>
</evidence>
<dbReference type="HAMAP" id="MF_00503">
    <property type="entry name" value="Ribosomal_bL9"/>
    <property type="match status" value="1"/>
</dbReference>
<evidence type="ECO:0000313" key="10">
    <source>
        <dbReference type="Proteomes" id="UP000886787"/>
    </source>
</evidence>
<comment type="similarity">
    <text evidence="1 7">Belongs to the bacterial ribosomal protein bL9 family.</text>
</comment>
<evidence type="ECO:0000256" key="4">
    <source>
        <dbReference type="ARBA" id="ARBA00022980"/>
    </source>
</evidence>
<dbReference type="EMBL" id="DVFW01000047">
    <property type="protein sequence ID" value="HIQ81389.1"/>
    <property type="molecule type" value="Genomic_DNA"/>
</dbReference>
<comment type="caution">
    <text evidence="9">The sequence shown here is derived from an EMBL/GenBank/DDBJ whole genome shotgun (WGS) entry which is preliminary data.</text>
</comment>
<evidence type="ECO:0000259" key="8">
    <source>
        <dbReference type="PROSITE" id="PS00651"/>
    </source>
</evidence>
<dbReference type="SUPFAM" id="SSF55658">
    <property type="entry name" value="L9 N-domain-like"/>
    <property type="match status" value="1"/>
</dbReference>
<reference evidence="9" key="1">
    <citation type="submission" date="2020-10" db="EMBL/GenBank/DDBJ databases">
        <authorList>
            <person name="Gilroy R."/>
        </authorList>
    </citation>
    <scope>NUCLEOTIDE SEQUENCE</scope>
    <source>
        <strain evidence="9">ChiSjej1B19-3389</strain>
    </source>
</reference>
<keyword evidence="4 7" id="KW-0689">Ribosomal protein</keyword>
<dbReference type="InterPro" id="IPR000244">
    <property type="entry name" value="Ribosomal_bL9"/>
</dbReference>
<comment type="function">
    <text evidence="7">Binds to the 23S rRNA.</text>
</comment>
<evidence type="ECO:0000256" key="1">
    <source>
        <dbReference type="ARBA" id="ARBA00010605"/>
    </source>
</evidence>
<dbReference type="AlphaFoldDB" id="A0A9D0ZL81"/>
<keyword evidence="2 7" id="KW-0699">rRNA-binding</keyword>
<dbReference type="Pfam" id="PF03948">
    <property type="entry name" value="Ribosomal_L9_C"/>
    <property type="match status" value="1"/>
</dbReference>
<dbReference type="InterPro" id="IPR036935">
    <property type="entry name" value="Ribosomal_bL9_N_sf"/>
</dbReference>
<dbReference type="FunFam" id="3.40.5.10:FF:000002">
    <property type="entry name" value="50S ribosomal protein L9"/>
    <property type="match status" value="1"/>
</dbReference>
<dbReference type="Proteomes" id="UP000886787">
    <property type="component" value="Unassembled WGS sequence"/>
</dbReference>
<evidence type="ECO:0000256" key="3">
    <source>
        <dbReference type="ARBA" id="ARBA00022884"/>
    </source>
</evidence>
<dbReference type="InterPro" id="IPR020594">
    <property type="entry name" value="Ribosomal_bL9_bac/chp"/>
</dbReference>
<keyword evidence="5 7" id="KW-0687">Ribonucleoprotein</keyword>
<dbReference type="NCBIfam" id="TIGR00158">
    <property type="entry name" value="L9"/>
    <property type="match status" value="1"/>
</dbReference>
<feature type="domain" description="Ribosomal protein L9" evidence="8">
    <location>
        <begin position="13"/>
        <end position="40"/>
    </location>
</feature>
<dbReference type="Gene3D" id="3.40.5.10">
    <property type="entry name" value="Ribosomal protein L9, N-terminal domain"/>
    <property type="match status" value="1"/>
</dbReference>